<name>A0A0A6P413_9GAMM</name>
<gene>
    <name evidence="1" type="ORF">PN36_17725</name>
</gene>
<protein>
    <recommendedName>
        <fullName evidence="3">DUF2939 domain-containing protein</fullName>
    </recommendedName>
</protein>
<proteinExistence type="predicted"/>
<organism evidence="1 2">
    <name type="scientific">Candidatus Thiomargarita nelsonii</name>
    <dbReference type="NCBI Taxonomy" id="1003181"/>
    <lineage>
        <taxon>Bacteria</taxon>
        <taxon>Pseudomonadati</taxon>
        <taxon>Pseudomonadota</taxon>
        <taxon>Gammaproteobacteria</taxon>
        <taxon>Thiotrichales</taxon>
        <taxon>Thiotrichaceae</taxon>
        <taxon>Thiomargarita</taxon>
    </lineage>
</organism>
<sequence>MKYFSGLIFLAIMTYLVWPYVHLYQLSNAVANNDQVAFNQLLDIETIRLNHKKNIEWKINHLAPQQNPLSGMMREGAKIFGNTAVDTMIDANWILERLRQIGPLWDKVTFAFFESPTRFTIRLGELGHNPVHVEMTLQDWNWRVTAIYE</sequence>
<dbReference type="AlphaFoldDB" id="A0A0A6P413"/>
<keyword evidence="2" id="KW-1185">Reference proteome</keyword>
<reference evidence="1 2" key="1">
    <citation type="journal article" date="2016" name="Front. Microbiol.">
        <title>Single-Cell (Meta-)Genomics of a Dimorphic Candidatus Thiomargarita nelsonii Reveals Genomic Plasticity.</title>
        <authorList>
            <person name="Flood B.E."/>
            <person name="Fliss P."/>
            <person name="Jones D.S."/>
            <person name="Dick G.J."/>
            <person name="Jain S."/>
            <person name="Kaster A.K."/>
            <person name="Winkel M."/>
            <person name="Mussmann M."/>
            <person name="Bailey J."/>
        </authorList>
    </citation>
    <scope>NUCLEOTIDE SEQUENCE [LARGE SCALE GENOMIC DNA]</scope>
    <source>
        <strain evidence="1">Hydrate Ridge</strain>
    </source>
</reference>
<dbReference type="Proteomes" id="UP000030428">
    <property type="component" value="Unassembled WGS sequence"/>
</dbReference>
<dbReference type="Pfam" id="PF11159">
    <property type="entry name" value="DUF2939"/>
    <property type="match status" value="1"/>
</dbReference>
<evidence type="ECO:0000313" key="2">
    <source>
        <dbReference type="Proteomes" id="UP000030428"/>
    </source>
</evidence>
<evidence type="ECO:0008006" key="3">
    <source>
        <dbReference type="Google" id="ProtNLM"/>
    </source>
</evidence>
<accession>A0A0A6P413</accession>
<dbReference type="InterPro" id="IPR021330">
    <property type="entry name" value="DUF2939"/>
</dbReference>
<dbReference type="EMBL" id="JSZA02000068">
    <property type="protein sequence ID" value="KHD05478.1"/>
    <property type="molecule type" value="Genomic_DNA"/>
</dbReference>
<comment type="caution">
    <text evidence="1">The sequence shown here is derived from an EMBL/GenBank/DDBJ whole genome shotgun (WGS) entry which is preliminary data.</text>
</comment>
<evidence type="ECO:0000313" key="1">
    <source>
        <dbReference type="EMBL" id="KHD05478.1"/>
    </source>
</evidence>